<proteinExistence type="predicted"/>
<dbReference type="EMBL" id="KZ993849">
    <property type="protein sequence ID" value="RKO94634.1"/>
    <property type="molecule type" value="Genomic_DNA"/>
</dbReference>
<dbReference type="AlphaFoldDB" id="A0A4P9WNR7"/>
<gene>
    <name evidence="1" type="ORF">BDK51DRAFT_29630</name>
</gene>
<sequence>MYETYVETEDTSSVDETTWYKSEDDPWTPETTMSFSKTTKSLTRSTTSEVAQFLLFHAHNINWKDILNRDIWYLRWDRLVFIDWDGDPSVQYTQDGEVREWNLATVHSNISGVEMVTVAAVESIGRSGSVANILNHCNRTPLSSRHPRQQDLEYGHAAKITESLERWRQSRKRPPIVYSKLHCFDDEQCSTETRLKVEFRKRFQSVRHVGYLDSEAFIQDAWWDFEADMGFHSDDDPSLPYNSEITYERVRFTKSGALPLRLIDMLVSIRGSMWISGKGRPCWIPTKYRMFLCELDLPVVGISVCCIIDLVECQVDGKKTRVLNPVEDTLALDEDPDDSWIGCIVVRMHNVDNIGEFFSHDKLVDKGIVNPFYRGLSVFDLPHAHWMRKVLVKERGKKVEAVIRAKTGRAGVYVLIPCIDNIRNFVVAASFPTDNTGTLIEIAIVRNPSREIGSSSHIDHVVLLAFDEVPMCENIMKILERPGPHSIAKGVEKEYFMQIIEPLASWKNCRKRPPIIYKKLDCFKDQSIVREGELIADFIETFQSTKGIAYLDSISFIPDAWLQVLDHIRGYMCDSTRLVPREVLPLSLAEILISVRGSMDINGKFQSFTSIAKYRMCKKDEIDILIASATGDVLALDPIDNVDIDVQCMVVRLHDADDIGEFFYHEKLIDKSRVDPFYRGLSVFDLPHAHWLRKVLAEERGKKVEAVVRAKTGRAACMASDCLN</sequence>
<protein>
    <submittedName>
        <fullName evidence="1">Uncharacterized protein</fullName>
    </submittedName>
</protein>
<name>A0A4P9WNR7_9FUNG</name>
<organism evidence="1 2">
    <name type="scientific">Blyttiomyces helicus</name>
    <dbReference type="NCBI Taxonomy" id="388810"/>
    <lineage>
        <taxon>Eukaryota</taxon>
        <taxon>Fungi</taxon>
        <taxon>Fungi incertae sedis</taxon>
        <taxon>Chytridiomycota</taxon>
        <taxon>Chytridiomycota incertae sedis</taxon>
        <taxon>Chytridiomycetes</taxon>
        <taxon>Chytridiomycetes incertae sedis</taxon>
        <taxon>Blyttiomyces</taxon>
    </lineage>
</organism>
<accession>A0A4P9WNR7</accession>
<dbReference type="Proteomes" id="UP000269721">
    <property type="component" value="Unassembled WGS sequence"/>
</dbReference>
<keyword evidence="2" id="KW-1185">Reference proteome</keyword>
<reference evidence="2" key="1">
    <citation type="journal article" date="2018" name="Nat. Microbiol.">
        <title>Leveraging single-cell genomics to expand the fungal tree of life.</title>
        <authorList>
            <person name="Ahrendt S.R."/>
            <person name="Quandt C.A."/>
            <person name="Ciobanu D."/>
            <person name="Clum A."/>
            <person name="Salamov A."/>
            <person name="Andreopoulos B."/>
            <person name="Cheng J.F."/>
            <person name="Woyke T."/>
            <person name="Pelin A."/>
            <person name="Henrissat B."/>
            <person name="Reynolds N.K."/>
            <person name="Benny G.L."/>
            <person name="Smith M.E."/>
            <person name="James T.Y."/>
            <person name="Grigoriev I.V."/>
        </authorList>
    </citation>
    <scope>NUCLEOTIDE SEQUENCE [LARGE SCALE GENOMIC DNA]</scope>
</reference>
<evidence type="ECO:0000313" key="2">
    <source>
        <dbReference type="Proteomes" id="UP000269721"/>
    </source>
</evidence>
<evidence type="ECO:0000313" key="1">
    <source>
        <dbReference type="EMBL" id="RKO94634.1"/>
    </source>
</evidence>